<accession>A0A1G9UWB3</accession>
<sequence>MRVKIIERLANEFNEEKDYIYKIIENSKGISTYKKEKIKGREIIKKESIPDIEKITLEYYKLLLNSYYKVTYPNRSYIMTELMNIIPYLHRYNRYTLYKFDFKDFFYNINPKKCFDLLKDSINLKTYEYNFLKKYLFNLSEFTPGIGLHNAFIEIIGKKFDFAIRNKFSKNILHFARFVDDCILILDERVSHSYLEYEIKKIITEVFGKKLALNKAKTDYQNSDTINYRFDYLGYEFEKGQSASKPFNIGIAKKKLDKYYEKIERIILDFKNHNNVQLLSFELEALFKRIVYYGSKKNQTKIRWQVRGISDSYKELKKFIIHNDDFEKITNDTKNFFCKSIFICFKRHGIDIPSKIVNQIKNKKFISLFLNNKAILLHKKIGLSYSDLKSRVMFFTNENLNNYSYNELANKLLRNIK</sequence>
<gene>
    <name evidence="5" type="ORF">SAMN05216244_3022</name>
</gene>
<dbReference type="PROSITE" id="PS50878">
    <property type="entry name" value="RT_POL"/>
    <property type="match status" value="1"/>
</dbReference>
<name>A0A1G9UWB3_9BACI</name>
<feature type="domain" description="Reverse transcriptase" evidence="4">
    <location>
        <begin position="1"/>
        <end position="237"/>
    </location>
</feature>
<evidence type="ECO:0000256" key="2">
    <source>
        <dbReference type="ARBA" id="ARBA00023163"/>
    </source>
</evidence>
<dbReference type="AlphaFoldDB" id="A0A1G9UWB3"/>
<keyword evidence="6" id="KW-1185">Reference proteome</keyword>
<dbReference type="RefSeq" id="WP_074600117.1">
    <property type="nucleotide sequence ID" value="NZ_FNHF01000004.1"/>
</dbReference>
<dbReference type="InterPro" id="IPR000477">
    <property type="entry name" value="RT_dom"/>
</dbReference>
<reference evidence="6" key="1">
    <citation type="submission" date="2016-10" db="EMBL/GenBank/DDBJ databases">
        <authorList>
            <person name="Varghese N."/>
            <person name="Submissions S."/>
        </authorList>
    </citation>
    <scope>NUCLEOTIDE SEQUENCE [LARGE SCALE GENOMIC DNA]</scope>
    <source>
        <strain evidence="6">CGMCC 1.6199</strain>
    </source>
</reference>
<evidence type="ECO:0000313" key="6">
    <source>
        <dbReference type="Proteomes" id="UP000182347"/>
    </source>
</evidence>
<keyword evidence="2" id="KW-0804">Transcription</keyword>
<keyword evidence="1" id="KW-0805">Transcription regulation</keyword>
<evidence type="ECO:0000313" key="5">
    <source>
        <dbReference type="EMBL" id="SDM64231.1"/>
    </source>
</evidence>
<keyword evidence="3" id="KW-0675">Receptor</keyword>
<proteinExistence type="predicted"/>
<dbReference type="EMBL" id="FNHF01000004">
    <property type="protein sequence ID" value="SDM64231.1"/>
    <property type="molecule type" value="Genomic_DNA"/>
</dbReference>
<organism evidence="5 6">
    <name type="scientific">Sediminibacillus halophilus</name>
    <dbReference type="NCBI Taxonomy" id="482461"/>
    <lineage>
        <taxon>Bacteria</taxon>
        <taxon>Bacillati</taxon>
        <taxon>Bacillota</taxon>
        <taxon>Bacilli</taxon>
        <taxon>Bacillales</taxon>
        <taxon>Bacillaceae</taxon>
        <taxon>Sediminibacillus</taxon>
    </lineage>
</organism>
<protein>
    <recommendedName>
        <fullName evidence="4">Reverse transcriptase domain-containing protein</fullName>
    </recommendedName>
</protein>
<dbReference type="SUPFAM" id="SSF48508">
    <property type="entry name" value="Nuclear receptor ligand-binding domain"/>
    <property type="match status" value="1"/>
</dbReference>
<dbReference type="OrthoDB" id="9793236at2"/>
<evidence type="ECO:0000256" key="3">
    <source>
        <dbReference type="ARBA" id="ARBA00023170"/>
    </source>
</evidence>
<dbReference type="Proteomes" id="UP000182347">
    <property type="component" value="Unassembled WGS sequence"/>
</dbReference>
<evidence type="ECO:0000256" key="1">
    <source>
        <dbReference type="ARBA" id="ARBA00023015"/>
    </source>
</evidence>
<dbReference type="InterPro" id="IPR035500">
    <property type="entry name" value="NHR-like_dom_sf"/>
</dbReference>
<evidence type="ECO:0000259" key="4">
    <source>
        <dbReference type="PROSITE" id="PS50878"/>
    </source>
</evidence>